<dbReference type="Pfam" id="PF12682">
    <property type="entry name" value="Flavodoxin_4"/>
    <property type="match status" value="1"/>
</dbReference>
<feature type="signal peptide" evidence="2">
    <location>
        <begin position="1"/>
        <end position="21"/>
    </location>
</feature>
<evidence type="ECO:0000259" key="3">
    <source>
        <dbReference type="Pfam" id="PF12682"/>
    </source>
</evidence>
<dbReference type="EMBL" id="DVJP01000047">
    <property type="protein sequence ID" value="HIS76581.1"/>
    <property type="molecule type" value="Genomic_DNA"/>
</dbReference>
<proteinExistence type="predicted"/>
<gene>
    <name evidence="4" type="ORF">IAB51_07185</name>
</gene>
<sequence>MKRLTAFLLACALTLSLSSCGDSGQDTPNNPSSQTEEAVSSQLPEESETPSSEPEESGAPSSEASEEPEANQAEESNILVAYFSWADNAVLAEDVDAVASPSVIAPGNVQQLAGWVQEETGADLFSIRVTEPYPSDWDDCLDRANQERGDNARPELVENLEDISQYDTIFLGYPNWWYGVPMALLTFLESSDFSGKQVYLFCSHGTGGLANSVEIITEAIPDAVISDDIFDCYEEDAPSSQEGIQSWVEGLGF</sequence>
<feature type="region of interest" description="Disordered" evidence="1">
    <location>
        <begin position="18"/>
        <end position="73"/>
    </location>
</feature>
<feature type="chain" id="PRO_5038446967" evidence="2">
    <location>
        <begin position="22"/>
        <end position="253"/>
    </location>
</feature>
<dbReference type="Gene3D" id="3.40.50.360">
    <property type="match status" value="1"/>
</dbReference>
<organism evidence="4 5">
    <name type="scientific">Candidatus Merdivicinus excrementipullorum</name>
    <dbReference type="NCBI Taxonomy" id="2840867"/>
    <lineage>
        <taxon>Bacteria</taxon>
        <taxon>Bacillati</taxon>
        <taxon>Bacillota</taxon>
        <taxon>Clostridia</taxon>
        <taxon>Eubacteriales</taxon>
        <taxon>Oscillospiraceae</taxon>
        <taxon>Oscillospiraceae incertae sedis</taxon>
        <taxon>Candidatus Merdivicinus</taxon>
    </lineage>
</organism>
<comment type="caution">
    <text evidence="4">The sequence shown here is derived from an EMBL/GenBank/DDBJ whole genome shotgun (WGS) entry which is preliminary data.</text>
</comment>
<evidence type="ECO:0000256" key="1">
    <source>
        <dbReference type="SAM" id="MobiDB-lite"/>
    </source>
</evidence>
<dbReference type="AlphaFoldDB" id="A0A9D1JZT2"/>
<dbReference type="GO" id="GO:0016651">
    <property type="term" value="F:oxidoreductase activity, acting on NAD(P)H"/>
    <property type="evidence" value="ECO:0007669"/>
    <property type="project" value="UniProtKB-ARBA"/>
</dbReference>
<dbReference type="PANTHER" id="PTHR39201">
    <property type="entry name" value="EXPORTED PROTEIN-RELATED"/>
    <property type="match status" value="1"/>
</dbReference>
<dbReference type="Proteomes" id="UP000824002">
    <property type="component" value="Unassembled WGS sequence"/>
</dbReference>
<evidence type="ECO:0000313" key="4">
    <source>
        <dbReference type="EMBL" id="HIS76581.1"/>
    </source>
</evidence>
<protein>
    <submittedName>
        <fullName evidence="4">Flavodoxin</fullName>
    </submittedName>
</protein>
<dbReference type="PANTHER" id="PTHR39201:SF1">
    <property type="entry name" value="FLAVODOXIN-LIKE DOMAIN-CONTAINING PROTEIN"/>
    <property type="match status" value="1"/>
</dbReference>
<accession>A0A9D1JZT2</accession>
<dbReference type="InterPro" id="IPR029039">
    <property type="entry name" value="Flavoprotein-like_sf"/>
</dbReference>
<dbReference type="GO" id="GO:0010181">
    <property type="term" value="F:FMN binding"/>
    <property type="evidence" value="ECO:0007669"/>
    <property type="project" value="InterPro"/>
</dbReference>
<dbReference type="InterPro" id="IPR008254">
    <property type="entry name" value="Flavodoxin/NO_synth"/>
</dbReference>
<evidence type="ECO:0000313" key="5">
    <source>
        <dbReference type="Proteomes" id="UP000824002"/>
    </source>
</evidence>
<keyword evidence="2" id="KW-0732">Signal</keyword>
<feature type="compositionally biased region" description="Polar residues" evidence="1">
    <location>
        <begin position="21"/>
        <end position="39"/>
    </location>
</feature>
<reference evidence="4" key="1">
    <citation type="submission" date="2020-10" db="EMBL/GenBank/DDBJ databases">
        <authorList>
            <person name="Gilroy R."/>
        </authorList>
    </citation>
    <scope>NUCLEOTIDE SEQUENCE</scope>
    <source>
        <strain evidence="4">CHK199-13235</strain>
    </source>
</reference>
<dbReference type="SUPFAM" id="SSF52218">
    <property type="entry name" value="Flavoproteins"/>
    <property type="match status" value="1"/>
</dbReference>
<feature type="compositionally biased region" description="Acidic residues" evidence="1">
    <location>
        <begin position="45"/>
        <end position="56"/>
    </location>
</feature>
<name>A0A9D1JZT2_9FIRM</name>
<evidence type="ECO:0000256" key="2">
    <source>
        <dbReference type="SAM" id="SignalP"/>
    </source>
</evidence>
<reference evidence="4" key="2">
    <citation type="journal article" date="2021" name="PeerJ">
        <title>Extensive microbial diversity within the chicken gut microbiome revealed by metagenomics and culture.</title>
        <authorList>
            <person name="Gilroy R."/>
            <person name="Ravi A."/>
            <person name="Getino M."/>
            <person name="Pursley I."/>
            <person name="Horton D.L."/>
            <person name="Alikhan N.F."/>
            <person name="Baker D."/>
            <person name="Gharbi K."/>
            <person name="Hall N."/>
            <person name="Watson M."/>
            <person name="Adriaenssens E.M."/>
            <person name="Foster-Nyarko E."/>
            <person name="Jarju S."/>
            <person name="Secka A."/>
            <person name="Antonio M."/>
            <person name="Oren A."/>
            <person name="Chaudhuri R.R."/>
            <person name="La Ragione R."/>
            <person name="Hildebrand F."/>
            <person name="Pallen M.J."/>
        </authorList>
    </citation>
    <scope>NUCLEOTIDE SEQUENCE</scope>
    <source>
        <strain evidence="4">CHK199-13235</strain>
    </source>
</reference>
<feature type="domain" description="Flavodoxin-like" evidence="3">
    <location>
        <begin position="105"/>
        <end position="230"/>
    </location>
</feature>
<dbReference type="PROSITE" id="PS51257">
    <property type="entry name" value="PROKAR_LIPOPROTEIN"/>
    <property type="match status" value="1"/>
</dbReference>